<feature type="signal peptide" evidence="4">
    <location>
        <begin position="1"/>
        <end position="36"/>
    </location>
</feature>
<evidence type="ECO:0000256" key="3">
    <source>
        <dbReference type="ARBA" id="ARBA00023002"/>
    </source>
</evidence>
<accession>C0Z464</accession>
<keyword evidence="3" id="KW-0560">Oxidoreductase</keyword>
<evidence type="ECO:0000313" key="7">
    <source>
        <dbReference type="EMBL" id="CAQ52613.1"/>
    </source>
</evidence>
<evidence type="ECO:0000256" key="4">
    <source>
        <dbReference type="SAM" id="SignalP"/>
    </source>
</evidence>
<dbReference type="Pfam" id="PF13360">
    <property type="entry name" value="PQQ_2"/>
    <property type="match status" value="1"/>
</dbReference>
<gene>
    <name evidence="7" type="primary">ken10</name>
</gene>
<dbReference type="GO" id="GO:0016491">
    <property type="term" value="F:oxidoreductase activity"/>
    <property type="evidence" value="ECO:0007669"/>
    <property type="project" value="UniProtKB-KW"/>
</dbReference>
<sequence>MSPVVPRRRWARLRAAALACVAVVVAATVTVAPAPAADTAGASRGGDWPSFQKDLAGSRYNGAERSITPHTVGGLRLKWSFAFPYVSGAVPQGQPAVVGGSVYVGGPDGRLYALDARGGRTLWTFSLASAAPDAAKAVVRNSPVVSGGRIVFGDTQGRLYAVRRSTGELLWTTRLDSHPSAMLTGSPVVHRGKVFIGVSSGENVGGTDYACCTFRGHIDALDVTDGSLAWRHYTVPEPRPAGTWPSGAKRYEPSGGSVWSSPTVDPRTGTVYVGTGQNYTGTEGETDSVLALDTGTGAVRWTRQMTHPDTWRLLCNQPNTPPEYCPGNADGTALDYDLGAHPNLFTVDGRPLVGIGQKSGVYHVLDARTGEIVWQRRLSVPRPGDMGLSGIQWGAAYDGRRLYVATNRAEPGTLFALDPASGELLWESPNPADGCTTGGAAAHPDVCFPALVSAVSATPGLVYEGSTDGKVRAYRADNGKVVWQYDTLRDFDGVNGLPGRGGAVSGNGGGVVVADGTLFVRPGHWPVYPDSRERGLVLLAFGR</sequence>
<dbReference type="PANTHER" id="PTHR32303">
    <property type="entry name" value="QUINOPROTEIN ALCOHOL DEHYDROGENASE (CYTOCHROME C)"/>
    <property type="match status" value="1"/>
</dbReference>
<evidence type="ECO:0000256" key="2">
    <source>
        <dbReference type="ARBA" id="ARBA00008156"/>
    </source>
</evidence>
<dbReference type="SMART" id="SM00564">
    <property type="entry name" value="PQQ"/>
    <property type="match status" value="7"/>
</dbReference>
<feature type="domain" description="Pyrrolo-quinoline quinone repeat" evidence="5">
    <location>
        <begin position="48"/>
        <end position="311"/>
    </location>
</feature>
<proteinExistence type="inferred from homology"/>
<name>C0Z464_STRVN</name>
<dbReference type="Gene3D" id="2.140.10.10">
    <property type="entry name" value="Quinoprotein alcohol dehydrogenase-like superfamily"/>
    <property type="match status" value="2"/>
</dbReference>
<keyword evidence="4" id="KW-0732">Signal</keyword>
<dbReference type="InterPro" id="IPR018391">
    <property type="entry name" value="PQQ_b-propeller_rpt"/>
</dbReference>
<dbReference type="InterPro" id="IPR002372">
    <property type="entry name" value="PQQ_rpt_dom"/>
</dbReference>
<evidence type="ECO:0000259" key="5">
    <source>
        <dbReference type="Pfam" id="PF01011"/>
    </source>
</evidence>
<dbReference type="SUPFAM" id="SSF50998">
    <property type="entry name" value="Quinoprotein alcohol dehydrogenase-like"/>
    <property type="match status" value="1"/>
</dbReference>
<feature type="chain" id="PRO_5002903336" evidence="4">
    <location>
        <begin position="37"/>
        <end position="543"/>
    </location>
</feature>
<protein>
    <submittedName>
        <fullName evidence="7">PQQ-dependent enzyme</fullName>
    </submittedName>
</protein>
<dbReference type="Pfam" id="PF01011">
    <property type="entry name" value="PQQ"/>
    <property type="match status" value="1"/>
</dbReference>
<evidence type="ECO:0000256" key="1">
    <source>
        <dbReference type="ARBA" id="ARBA00001931"/>
    </source>
</evidence>
<organism evidence="7">
    <name type="scientific">Streptomyces violaceoruber</name>
    <dbReference type="NCBI Taxonomy" id="1935"/>
    <lineage>
        <taxon>Bacteria</taxon>
        <taxon>Bacillati</taxon>
        <taxon>Actinomycetota</taxon>
        <taxon>Actinomycetes</taxon>
        <taxon>Kitasatosporales</taxon>
        <taxon>Streptomycetaceae</taxon>
        <taxon>Streptomyces</taxon>
        <taxon>Streptomyces violaceoruber group</taxon>
    </lineage>
</organism>
<reference evidence="7" key="1">
    <citation type="submission" date="2008-05" db="EMBL/GenBank/DDBJ databases">
        <title>A type I/type III polyketide synthase hybrid biosynthetic pathway for the structurally unique ansa compound kendomycin.</title>
        <authorList>
            <person name="Wenzel S.C."/>
            <person name="Bode H.B."/>
            <person name="Kochems I."/>
            <person name="Mueller R."/>
        </authorList>
    </citation>
    <scope>NUCLEOTIDE SEQUENCE</scope>
    <source>
        <strain evidence="7">3844-33C</strain>
    </source>
</reference>
<dbReference type="EMBL" id="AM992894">
    <property type="protein sequence ID" value="CAQ52613.1"/>
    <property type="molecule type" value="Genomic_DNA"/>
</dbReference>
<comment type="similarity">
    <text evidence="2">Belongs to the bacterial PQQ dehydrogenase family.</text>
</comment>
<comment type="cofactor">
    <cofactor evidence="1">
        <name>pyrroloquinoline quinone</name>
        <dbReference type="ChEBI" id="CHEBI:58442"/>
    </cofactor>
</comment>
<feature type="domain" description="Pyrrolo-quinoline quinone repeat" evidence="6">
    <location>
        <begin position="363"/>
        <end position="488"/>
    </location>
</feature>
<dbReference type="PANTHER" id="PTHR32303:SF10">
    <property type="entry name" value="OUTER MEMBRANE PROTEIN ASSEMBLY FACTOR BAMB"/>
    <property type="match status" value="1"/>
</dbReference>
<dbReference type="AlphaFoldDB" id="C0Z464"/>
<dbReference type="InterPro" id="IPR011047">
    <property type="entry name" value="Quinoprotein_ADH-like_sf"/>
</dbReference>
<evidence type="ECO:0000259" key="6">
    <source>
        <dbReference type="Pfam" id="PF13360"/>
    </source>
</evidence>